<feature type="transmembrane region" description="Helical" evidence="13">
    <location>
        <begin position="1056"/>
        <end position="1087"/>
    </location>
</feature>
<dbReference type="SUPFAM" id="SSF81660">
    <property type="entry name" value="Metal cation-transporting ATPase, ATP-binding domain N"/>
    <property type="match status" value="1"/>
</dbReference>
<feature type="transmembrane region" description="Helical" evidence="13">
    <location>
        <begin position="182"/>
        <end position="202"/>
    </location>
</feature>
<evidence type="ECO:0000256" key="8">
    <source>
        <dbReference type="ARBA" id="ARBA00022842"/>
    </source>
</evidence>
<dbReference type="SUPFAM" id="SSF81653">
    <property type="entry name" value="Calcium ATPase, transduction domain A"/>
    <property type="match status" value="1"/>
</dbReference>
<keyword evidence="6" id="KW-0547">Nucleotide-binding</keyword>
<dbReference type="PROSITE" id="PS00154">
    <property type="entry name" value="ATPASE_E1_E2"/>
    <property type="match status" value="1"/>
</dbReference>
<feature type="transmembrane region" description="Helical" evidence="13">
    <location>
        <begin position="873"/>
        <end position="893"/>
    </location>
</feature>
<dbReference type="InterPro" id="IPR044492">
    <property type="entry name" value="P_typ_ATPase_HD_dom"/>
</dbReference>
<evidence type="ECO:0000256" key="3">
    <source>
        <dbReference type="ARBA" id="ARBA00022553"/>
    </source>
</evidence>
<evidence type="ECO:0000256" key="2">
    <source>
        <dbReference type="ARBA" id="ARBA00006000"/>
    </source>
</evidence>
<sequence length="1103" mass="124309">MEISDGKEFTVKSPLIPYSDSTFTCTMHIYANEESLIQKIESFKLTFIGNLFYWFLVIITLGIYFLFDKWFIKLHLRVRYKRSPPNLSTHFLITTKDFTNLVEMTLKHSKTLGDIITFTHHDLSYYFDGKCFQPLYFNAAISYSSIIDRYSKGYSDGESIQEMQSLFGLCQIEIPLKSFFRLVYEEGTSPFYIFQIFSITIWMVDDYILYSCCIILLTCISLFSSAVQTRKSMLALHEIALKIIKVKVLRQGNWTVLDSANLVPGDVIEIPQQQEMPCDTVLISGSCIIDEASLTGESIPVIKDNLPYLSEHIYSIEGDRHYSLYEGTKVIQTRNYGQGEVIGIVTRIGYATMKGKMIRSILYPKPNKFKFYEDAIKFIGVLAIISILGFIICMPIMIYRGVPIFQIIIHCFDLFTEAIPPALPACMTICTAISISRLRKQGIFCTAPQRVNVAGRIDTFCFDKTGTLTEDGMDLLGVHPNIERSINLIYNDSSLIINSSKRLIECMAACHSLIVVDGKLLGDSQDIQIFNFTRWSMDLPLAENQNSDVKFIVKSEKNEGELGVLRTFHFTSKLKRMGAIVKSLADGQFIFYMKGAPEVVLEKCNPESIPANLAKILSGYTCSGYRVLACAYKFIDSIDNSELNSKHITDFESDLELLGLIILQNKLKSQTIPAIQVLHEAGIRTIMATGDAILTGISVARECSLIDSSISVYLGELREGKILWELFGVEKPLESHTIIDHPWKSLNDSYTLAMTGAALSHLIHLSESGDQDSSICVKNIIEKCKVFARMSPDHKSLLMEKYQQFGKTIGMCGDGANDCGALKTADIGISLSEAESSIAAPFTSKIPDISCVINVLREGRCSLVSSVQCFKYMALYAMITFISLCILYSVGTGTHNNQFLVYDLITVMPLAIAMTYTKACNRLSKKQPISALISVSVLSSVIGQILLETATQAAVYLIASWMPFFEKSDYERGEDLNEFYYSYPNTVIFLTCWMQMEMIALVFNVGGLWKKPFYTNFLFTGIFIFLVAATTYSIVYPADWVRDVLNLKDIPEYFRLILLGICAIYAILAYILELALVPWIEIAWFGYQLKRKKISNFNNNNIN</sequence>
<dbReference type="InterPro" id="IPR059000">
    <property type="entry name" value="ATPase_P-type_domA"/>
</dbReference>
<evidence type="ECO:0000256" key="10">
    <source>
        <dbReference type="ARBA" id="ARBA00022989"/>
    </source>
</evidence>
<comment type="similarity">
    <text evidence="2">Belongs to the cation transport ATPase (P-type) (TC 3.A.3) family. Type V subfamily.</text>
</comment>
<evidence type="ECO:0000256" key="12">
    <source>
        <dbReference type="ARBA" id="ARBA00049360"/>
    </source>
</evidence>
<evidence type="ECO:0000313" key="15">
    <source>
        <dbReference type="EMBL" id="CAG9324970.1"/>
    </source>
</evidence>
<dbReference type="SFLD" id="SFLDG00002">
    <property type="entry name" value="C1.7:_P-type_atpase_like"/>
    <property type="match status" value="1"/>
</dbReference>
<protein>
    <recommendedName>
        <fullName evidence="14">P-type ATPase A domain-containing protein</fullName>
    </recommendedName>
</protein>
<dbReference type="NCBIfam" id="TIGR01657">
    <property type="entry name" value="P-ATPase-V"/>
    <property type="match status" value="1"/>
</dbReference>
<feature type="transmembrane region" description="Helical" evidence="13">
    <location>
        <begin position="375"/>
        <end position="398"/>
    </location>
</feature>
<feature type="transmembrane region" description="Helical" evidence="13">
    <location>
        <begin position="979"/>
        <end position="1005"/>
    </location>
</feature>
<dbReference type="PANTHER" id="PTHR45630:SF8">
    <property type="entry name" value="CATION-TRANSPORTING ATPASE"/>
    <property type="match status" value="1"/>
</dbReference>
<dbReference type="FunFam" id="1.20.1110.10:FF:000023">
    <property type="entry name" value="Cation-transporting ATPase"/>
    <property type="match status" value="1"/>
</dbReference>
<evidence type="ECO:0000256" key="11">
    <source>
        <dbReference type="ARBA" id="ARBA00023136"/>
    </source>
</evidence>
<evidence type="ECO:0000256" key="5">
    <source>
        <dbReference type="ARBA" id="ARBA00022723"/>
    </source>
</evidence>
<feature type="transmembrane region" description="Helical" evidence="13">
    <location>
        <begin position="418"/>
        <end position="435"/>
    </location>
</feature>
<dbReference type="GO" id="GO:0016887">
    <property type="term" value="F:ATP hydrolysis activity"/>
    <property type="evidence" value="ECO:0007669"/>
    <property type="project" value="InterPro"/>
</dbReference>
<feature type="transmembrane region" description="Helical" evidence="13">
    <location>
        <begin position="208"/>
        <end position="227"/>
    </location>
</feature>
<dbReference type="Gene3D" id="3.40.50.1000">
    <property type="entry name" value="HAD superfamily/HAD-like"/>
    <property type="match status" value="1"/>
</dbReference>
<keyword evidence="5" id="KW-0479">Metal-binding</keyword>
<dbReference type="Gene3D" id="1.20.1110.10">
    <property type="entry name" value="Calcium-transporting ATPase, transmembrane domain"/>
    <property type="match status" value="1"/>
</dbReference>
<dbReference type="PROSITE" id="PS01229">
    <property type="entry name" value="COF_2"/>
    <property type="match status" value="1"/>
</dbReference>
<feature type="transmembrane region" description="Helical" evidence="13">
    <location>
        <begin position="1017"/>
        <end position="1036"/>
    </location>
</feature>
<dbReference type="GO" id="GO:0140358">
    <property type="term" value="F:P-type transmembrane transporter activity"/>
    <property type="evidence" value="ECO:0007669"/>
    <property type="project" value="InterPro"/>
</dbReference>
<dbReference type="PRINTS" id="PR00121">
    <property type="entry name" value="NAKATPASE"/>
</dbReference>
<evidence type="ECO:0000256" key="6">
    <source>
        <dbReference type="ARBA" id="ARBA00022741"/>
    </source>
</evidence>
<dbReference type="NCBIfam" id="TIGR01494">
    <property type="entry name" value="ATPase_P-type"/>
    <property type="match status" value="3"/>
</dbReference>
<keyword evidence="4 13" id="KW-0812">Transmembrane</keyword>
<dbReference type="InterPro" id="IPR023214">
    <property type="entry name" value="HAD_sf"/>
</dbReference>
<name>A0AAU9JCI0_9CILI</name>
<accession>A0AAU9JCI0</accession>
<comment type="subcellular location">
    <subcellularLocation>
        <location evidence="1">Membrane</location>
        <topology evidence="1">Multi-pass membrane protein</topology>
    </subcellularLocation>
</comment>
<dbReference type="InterPro" id="IPR023299">
    <property type="entry name" value="ATPase_P-typ_cyto_dom_N"/>
</dbReference>
<keyword evidence="16" id="KW-1185">Reference proteome</keyword>
<dbReference type="Pfam" id="PF00122">
    <property type="entry name" value="E1-E2_ATPase"/>
    <property type="match status" value="1"/>
</dbReference>
<evidence type="ECO:0000256" key="9">
    <source>
        <dbReference type="ARBA" id="ARBA00022967"/>
    </source>
</evidence>
<evidence type="ECO:0000256" key="1">
    <source>
        <dbReference type="ARBA" id="ARBA00004141"/>
    </source>
</evidence>
<dbReference type="InterPro" id="IPR023298">
    <property type="entry name" value="ATPase_P-typ_TM_dom_sf"/>
</dbReference>
<dbReference type="GO" id="GO:0005524">
    <property type="term" value="F:ATP binding"/>
    <property type="evidence" value="ECO:0007669"/>
    <property type="project" value="UniProtKB-KW"/>
</dbReference>
<dbReference type="GO" id="GO:0046872">
    <property type="term" value="F:metal ion binding"/>
    <property type="evidence" value="ECO:0007669"/>
    <property type="project" value="UniProtKB-KW"/>
</dbReference>
<dbReference type="SUPFAM" id="SSF56784">
    <property type="entry name" value="HAD-like"/>
    <property type="match status" value="1"/>
</dbReference>
<reference evidence="15" key="1">
    <citation type="submission" date="2021-09" db="EMBL/GenBank/DDBJ databases">
        <authorList>
            <consortium name="AG Swart"/>
            <person name="Singh M."/>
            <person name="Singh A."/>
            <person name="Seah K."/>
            <person name="Emmerich C."/>
        </authorList>
    </citation>
    <scope>NUCLEOTIDE SEQUENCE</scope>
    <source>
        <strain evidence="15">ATCC30299</strain>
    </source>
</reference>
<feature type="domain" description="P-type ATPase A" evidence="14">
    <location>
        <begin position="244"/>
        <end position="361"/>
    </location>
</feature>
<dbReference type="Gene3D" id="2.70.150.10">
    <property type="entry name" value="Calcium-transporting ATPase, cytoplasmic transduction domain A"/>
    <property type="match status" value="1"/>
</dbReference>
<keyword evidence="3" id="KW-0597">Phosphoprotein</keyword>
<feature type="transmembrane region" description="Helical" evidence="13">
    <location>
        <begin position="899"/>
        <end position="917"/>
    </location>
</feature>
<dbReference type="EMBL" id="CAJZBQ010000037">
    <property type="protein sequence ID" value="CAG9324970.1"/>
    <property type="molecule type" value="Genomic_DNA"/>
</dbReference>
<evidence type="ECO:0000256" key="4">
    <source>
        <dbReference type="ARBA" id="ARBA00022692"/>
    </source>
</evidence>
<organism evidence="15 16">
    <name type="scientific">Blepharisma stoltei</name>
    <dbReference type="NCBI Taxonomy" id="1481888"/>
    <lineage>
        <taxon>Eukaryota</taxon>
        <taxon>Sar</taxon>
        <taxon>Alveolata</taxon>
        <taxon>Ciliophora</taxon>
        <taxon>Postciliodesmatophora</taxon>
        <taxon>Heterotrichea</taxon>
        <taxon>Heterotrichida</taxon>
        <taxon>Blepharismidae</taxon>
        <taxon>Blepharisma</taxon>
    </lineage>
</organism>
<evidence type="ECO:0000259" key="14">
    <source>
        <dbReference type="Pfam" id="PF00122"/>
    </source>
</evidence>
<dbReference type="InterPro" id="IPR006544">
    <property type="entry name" value="P-type_TPase_V"/>
</dbReference>
<keyword evidence="7" id="KW-0067">ATP-binding</keyword>
<feature type="transmembrane region" description="Helical" evidence="13">
    <location>
        <begin position="51"/>
        <end position="72"/>
    </location>
</feature>
<evidence type="ECO:0000313" key="16">
    <source>
        <dbReference type="Proteomes" id="UP001162131"/>
    </source>
</evidence>
<feature type="transmembrane region" description="Helical" evidence="13">
    <location>
        <begin position="929"/>
        <end position="959"/>
    </location>
</feature>
<keyword evidence="11 13" id="KW-0472">Membrane</keyword>
<dbReference type="InterPro" id="IPR018303">
    <property type="entry name" value="ATPase_P-typ_P_site"/>
</dbReference>
<dbReference type="GO" id="GO:0016020">
    <property type="term" value="C:membrane"/>
    <property type="evidence" value="ECO:0007669"/>
    <property type="project" value="UniProtKB-SubCell"/>
</dbReference>
<keyword evidence="8" id="KW-0460">Magnesium</keyword>
<dbReference type="PRINTS" id="PR00119">
    <property type="entry name" value="CATATPASE"/>
</dbReference>
<dbReference type="SFLD" id="SFLDS00003">
    <property type="entry name" value="Haloacid_Dehalogenase"/>
    <property type="match status" value="1"/>
</dbReference>
<keyword evidence="9" id="KW-1278">Translocase</keyword>
<gene>
    <name evidence="15" type="ORF">BSTOLATCC_MIC37716</name>
</gene>
<dbReference type="GO" id="GO:0019829">
    <property type="term" value="F:ATPase-coupled monoatomic cation transmembrane transporter activity"/>
    <property type="evidence" value="ECO:0007669"/>
    <property type="project" value="TreeGrafter"/>
</dbReference>
<dbReference type="Gene3D" id="3.40.1110.10">
    <property type="entry name" value="Calcium-transporting ATPase, cytoplasmic domain N"/>
    <property type="match status" value="1"/>
</dbReference>
<dbReference type="SUPFAM" id="SSF81665">
    <property type="entry name" value="Calcium ATPase, transmembrane domain M"/>
    <property type="match status" value="1"/>
</dbReference>
<dbReference type="AlphaFoldDB" id="A0AAU9JCI0"/>
<evidence type="ECO:0000256" key="13">
    <source>
        <dbReference type="SAM" id="Phobius"/>
    </source>
</evidence>
<dbReference type="SFLD" id="SFLDF00027">
    <property type="entry name" value="p-type_atpase"/>
    <property type="match status" value="1"/>
</dbReference>
<keyword evidence="10 13" id="KW-1133">Transmembrane helix</keyword>
<comment type="catalytic activity">
    <reaction evidence="12">
        <text>ATP + H2O = ADP + phosphate + H(+)</text>
        <dbReference type="Rhea" id="RHEA:13065"/>
        <dbReference type="ChEBI" id="CHEBI:15377"/>
        <dbReference type="ChEBI" id="CHEBI:15378"/>
        <dbReference type="ChEBI" id="CHEBI:30616"/>
        <dbReference type="ChEBI" id="CHEBI:43474"/>
        <dbReference type="ChEBI" id="CHEBI:456216"/>
    </reaction>
</comment>
<evidence type="ECO:0000256" key="7">
    <source>
        <dbReference type="ARBA" id="ARBA00022840"/>
    </source>
</evidence>
<dbReference type="InterPro" id="IPR036412">
    <property type="entry name" value="HAD-like_sf"/>
</dbReference>
<dbReference type="Pfam" id="PF13246">
    <property type="entry name" value="Cation_ATPase"/>
    <property type="match status" value="1"/>
</dbReference>
<dbReference type="PANTHER" id="PTHR45630">
    <property type="entry name" value="CATION-TRANSPORTING ATPASE-RELATED"/>
    <property type="match status" value="1"/>
</dbReference>
<dbReference type="InterPro" id="IPR001757">
    <property type="entry name" value="P_typ_ATPase"/>
</dbReference>
<comment type="caution">
    <text evidence="15">The sequence shown here is derived from an EMBL/GenBank/DDBJ whole genome shotgun (WGS) entry which is preliminary data.</text>
</comment>
<dbReference type="InterPro" id="IPR008250">
    <property type="entry name" value="ATPase_P-typ_transduc_dom_A_sf"/>
</dbReference>
<dbReference type="Proteomes" id="UP001162131">
    <property type="component" value="Unassembled WGS sequence"/>
</dbReference>
<proteinExistence type="inferred from homology"/>